<evidence type="ECO:0000313" key="1">
    <source>
        <dbReference type="EMBL" id="KAF9421698.1"/>
    </source>
</evidence>
<sequence length="66" mass="7225">MKPRSRRVQAQRKFAQGAYVPPNAAAVAAVDHRRDAAQDARNVTINNMTATSLLDVVSLQGRYSIT</sequence>
<dbReference type="EMBL" id="JACKWZ010000022">
    <property type="protein sequence ID" value="KAF9421698.1"/>
    <property type="molecule type" value="Genomic_DNA"/>
</dbReference>
<accession>A0A835GQK0</accession>
<keyword evidence="2" id="KW-1185">Reference proteome</keyword>
<reference evidence="1" key="1">
    <citation type="submission" date="2020-08" db="EMBL/GenBank/DDBJ databases">
        <title>Spodoptera exigua strain:BAW_Kor-Di-RS1 Genome sequencing and assembly.</title>
        <authorList>
            <person name="Kim J."/>
            <person name="Nam H.Y."/>
            <person name="Kwon M."/>
            <person name="Choi J.H."/>
            <person name="Cho S.R."/>
            <person name="Kim G.-H."/>
        </authorList>
    </citation>
    <scope>NUCLEOTIDE SEQUENCE</scope>
    <source>
        <strain evidence="1">BAW_Kor-Di-RS1</strain>
        <tissue evidence="1">Whole-body</tissue>
    </source>
</reference>
<proteinExistence type="predicted"/>
<gene>
    <name evidence="1" type="ORF">HW555_002379</name>
</gene>
<dbReference type="AlphaFoldDB" id="A0A835GQK0"/>
<name>A0A835GQK0_SPOEX</name>
<dbReference type="Proteomes" id="UP000648187">
    <property type="component" value="Unassembled WGS sequence"/>
</dbReference>
<evidence type="ECO:0000313" key="2">
    <source>
        <dbReference type="Proteomes" id="UP000648187"/>
    </source>
</evidence>
<organism evidence="1 2">
    <name type="scientific">Spodoptera exigua</name>
    <name type="common">Beet armyworm</name>
    <name type="synonym">Noctua fulgens</name>
    <dbReference type="NCBI Taxonomy" id="7107"/>
    <lineage>
        <taxon>Eukaryota</taxon>
        <taxon>Metazoa</taxon>
        <taxon>Ecdysozoa</taxon>
        <taxon>Arthropoda</taxon>
        <taxon>Hexapoda</taxon>
        <taxon>Insecta</taxon>
        <taxon>Pterygota</taxon>
        <taxon>Neoptera</taxon>
        <taxon>Endopterygota</taxon>
        <taxon>Lepidoptera</taxon>
        <taxon>Glossata</taxon>
        <taxon>Ditrysia</taxon>
        <taxon>Noctuoidea</taxon>
        <taxon>Noctuidae</taxon>
        <taxon>Amphipyrinae</taxon>
        <taxon>Spodoptera</taxon>
    </lineage>
</organism>
<comment type="caution">
    <text evidence="1">The sequence shown here is derived from an EMBL/GenBank/DDBJ whole genome shotgun (WGS) entry which is preliminary data.</text>
</comment>
<protein>
    <submittedName>
        <fullName evidence="1">Uncharacterized protein</fullName>
    </submittedName>
</protein>